<keyword evidence="2" id="KW-1185">Reference proteome</keyword>
<protein>
    <submittedName>
        <fullName evidence="1">Uncharacterized protein</fullName>
    </submittedName>
</protein>
<dbReference type="EMBL" id="HF935680">
    <property type="protein sequence ID" value="CCX12155.1"/>
    <property type="molecule type" value="Genomic_DNA"/>
</dbReference>
<dbReference type="Proteomes" id="UP000018144">
    <property type="component" value="Unassembled WGS sequence"/>
</dbReference>
<evidence type="ECO:0000313" key="2">
    <source>
        <dbReference type="Proteomes" id="UP000018144"/>
    </source>
</evidence>
<evidence type="ECO:0000313" key="1">
    <source>
        <dbReference type="EMBL" id="CCX12155.1"/>
    </source>
</evidence>
<gene>
    <name evidence="1" type="ORF">PCON_11749</name>
</gene>
<reference evidence="1 2" key="1">
    <citation type="journal article" date="2013" name="PLoS Genet.">
        <title>The genome and development-dependent transcriptomes of Pyronema confluens: a window into fungal evolution.</title>
        <authorList>
            <person name="Traeger S."/>
            <person name="Altegoer F."/>
            <person name="Freitag M."/>
            <person name="Gabaldon T."/>
            <person name="Kempken F."/>
            <person name="Kumar A."/>
            <person name="Marcet-Houben M."/>
            <person name="Poggeler S."/>
            <person name="Stajich J.E."/>
            <person name="Nowrousian M."/>
        </authorList>
    </citation>
    <scope>NUCLEOTIDE SEQUENCE [LARGE SCALE GENOMIC DNA]</scope>
    <source>
        <strain evidence="2">CBS 100304</strain>
        <tissue evidence="1">Vegetative mycelium</tissue>
    </source>
</reference>
<sequence>MAYILQCTGTIHRS</sequence>
<name>U4L6Q0_PYROM</name>
<organism evidence="1 2">
    <name type="scientific">Pyronema omphalodes (strain CBS 100304)</name>
    <name type="common">Pyronema confluens</name>
    <dbReference type="NCBI Taxonomy" id="1076935"/>
    <lineage>
        <taxon>Eukaryota</taxon>
        <taxon>Fungi</taxon>
        <taxon>Dikarya</taxon>
        <taxon>Ascomycota</taxon>
        <taxon>Pezizomycotina</taxon>
        <taxon>Pezizomycetes</taxon>
        <taxon>Pezizales</taxon>
        <taxon>Pyronemataceae</taxon>
        <taxon>Pyronema</taxon>
    </lineage>
</organism>
<accession>U4L6Q0</accession>
<proteinExistence type="predicted"/>